<reference evidence="1 2" key="1">
    <citation type="submission" date="2024-02" db="EMBL/GenBank/DDBJ databases">
        <title>Bacteria isolated from the canopy kelp, Nereocystis luetkeana.</title>
        <authorList>
            <person name="Pfister C.A."/>
            <person name="Younker I.T."/>
            <person name="Light S.H."/>
        </authorList>
    </citation>
    <scope>NUCLEOTIDE SEQUENCE [LARGE SCALE GENOMIC DNA]</scope>
    <source>
        <strain evidence="1 2">TI.2.07</strain>
    </source>
</reference>
<evidence type="ECO:0000313" key="1">
    <source>
        <dbReference type="EMBL" id="MEL0658163.1"/>
    </source>
</evidence>
<accession>A0ABU9H8W3</accession>
<dbReference type="EMBL" id="JBAKBA010000005">
    <property type="protein sequence ID" value="MEL0658163.1"/>
    <property type="molecule type" value="Genomic_DNA"/>
</dbReference>
<comment type="caution">
    <text evidence="1">The sequence shown here is derived from an EMBL/GenBank/DDBJ whole genome shotgun (WGS) entry which is preliminary data.</text>
</comment>
<evidence type="ECO:0000313" key="2">
    <source>
        <dbReference type="Proteomes" id="UP001366060"/>
    </source>
</evidence>
<keyword evidence="2" id="KW-1185">Reference proteome</keyword>
<proteinExistence type="predicted"/>
<gene>
    <name evidence="1" type="ORF">V6255_03330</name>
</gene>
<protein>
    <submittedName>
        <fullName evidence="1">Uncharacterized protein</fullName>
    </submittedName>
</protein>
<dbReference type="RefSeq" id="WP_341626870.1">
    <property type="nucleotide sequence ID" value="NZ_JBAKBA010000005.1"/>
</dbReference>
<dbReference type="Proteomes" id="UP001366060">
    <property type="component" value="Unassembled WGS sequence"/>
</dbReference>
<sequence>MTTEEGLCKSCNTPFNNSRTLCDVCQSDIGFPNVRAAIKNQKLLDDRFKLVMASINSRQLEVTANNYKNAVNDASVVIARSMTSLLPMIDNSNVLLSTFHHQVASNARLAENNEFDPKREAVESLLHPFYYKDVHYAALSLDSVGIKYYGDVHIQFKDNLIKHRTSFFEENPFNFVKKHKIIVGENIPGGYSATWEEKWKLALCKSHANLTSDLKSNDDFKNILVVECEKNPDFIEAHIFGTIHVACINKVTMFSDADKTSMLLFNANKSKFSTLNIDTEVRGM</sequence>
<name>A0ABU9H8W3_9GAMM</name>
<organism evidence="1 2">
    <name type="scientific">Psychromonas arctica</name>
    <dbReference type="NCBI Taxonomy" id="168275"/>
    <lineage>
        <taxon>Bacteria</taxon>
        <taxon>Pseudomonadati</taxon>
        <taxon>Pseudomonadota</taxon>
        <taxon>Gammaproteobacteria</taxon>
        <taxon>Alteromonadales</taxon>
        <taxon>Psychromonadaceae</taxon>
        <taxon>Psychromonas</taxon>
    </lineage>
</organism>